<accession>A0A8J3VS00</accession>
<comment type="caution">
    <text evidence="6">The sequence shown here is derived from an EMBL/GenBank/DDBJ whole genome shotgun (WGS) entry which is preliminary data.</text>
</comment>
<sequence length="239" mass="26667">MSALDVSVQARILQLLRRLQQERGLSYLFVSHDLSVMRQIADRIAVMYLGQIVEVADTEELFTHPRHPYTQALLSAAPVADPQVGRARRRIVLQGDPPSPVDPPTGCRFRTRCPLARPQCAQARPPLEPTGASGHLAACCSPWTPSPNSPWHSSAGWRLIWVAARRRRAEPEWSNGTVHRRCLRRPPVPSTVEARGILDFAEFNRGYRSRFREPLPVRTTVGSTLNGILVEIDVVAYAG</sequence>
<keyword evidence="2" id="KW-0813">Transport</keyword>
<dbReference type="GO" id="GO:0015833">
    <property type="term" value="P:peptide transport"/>
    <property type="evidence" value="ECO:0007669"/>
    <property type="project" value="InterPro"/>
</dbReference>
<feature type="domain" description="Oligopeptide/dipeptide ABC transporter C-terminal" evidence="5">
    <location>
        <begin position="53"/>
        <end position="120"/>
    </location>
</feature>
<proteinExistence type="inferred from homology"/>
<dbReference type="Pfam" id="PF08352">
    <property type="entry name" value="oligo_HPY"/>
    <property type="match status" value="1"/>
</dbReference>
<evidence type="ECO:0000256" key="3">
    <source>
        <dbReference type="ARBA" id="ARBA00022741"/>
    </source>
</evidence>
<keyword evidence="4" id="KW-0067">ATP-binding</keyword>
<evidence type="ECO:0000256" key="1">
    <source>
        <dbReference type="ARBA" id="ARBA00005417"/>
    </source>
</evidence>
<dbReference type="InterPro" id="IPR050319">
    <property type="entry name" value="ABC_transp_ATP-bind"/>
</dbReference>
<organism evidence="6 7">
    <name type="scientific">Rugosimonospora africana</name>
    <dbReference type="NCBI Taxonomy" id="556532"/>
    <lineage>
        <taxon>Bacteria</taxon>
        <taxon>Bacillati</taxon>
        <taxon>Actinomycetota</taxon>
        <taxon>Actinomycetes</taxon>
        <taxon>Micromonosporales</taxon>
        <taxon>Micromonosporaceae</taxon>
        <taxon>Rugosimonospora</taxon>
    </lineage>
</organism>
<dbReference type="Gene3D" id="3.40.50.300">
    <property type="entry name" value="P-loop containing nucleotide triphosphate hydrolases"/>
    <property type="match status" value="1"/>
</dbReference>
<protein>
    <recommendedName>
        <fullName evidence="5">Oligopeptide/dipeptide ABC transporter C-terminal domain-containing protein</fullName>
    </recommendedName>
</protein>
<comment type="similarity">
    <text evidence="1">Belongs to the ABC transporter superfamily.</text>
</comment>
<dbReference type="SUPFAM" id="SSF55298">
    <property type="entry name" value="YjgF-like"/>
    <property type="match status" value="1"/>
</dbReference>
<dbReference type="Gene3D" id="3.30.1330.40">
    <property type="entry name" value="RutC-like"/>
    <property type="match status" value="1"/>
</dbReference>
<dbReference type="CDD" id="cd00448">
    <property type="entry name" value="YjgF_YER057c_UK114_family"/>
    <property type="match status" value="1"/>
</dbReference>
<dbReference type="InterPro" id="IPR013563">
    <property type="entry name" value="Oligopep_ABC_C"/>
</dbReference>
<dbReference type="GO" id="GO:0005524">
    <property type="term" value="F:ATP binding"/>
    <property type="evidence" value="ECO:0007669"/>
    <property type="project" value="UniProtKB-KW"/>
</dbReference>
<dbReference type="AlphaFoldDB" id="A0A8J3VS00"/>
<dbReference type="EMBL" id="BONZ01000045">
    <property type="protein sequence ID" value="GIH16722.1"/>
    <property type="molecule type" value="Genomic_DNA"/>
</dbReference>
<name>A0A8J3VS00_9ACTN</name>
<reference evidence="6" key="1">
    <citation type="submission" date="2021-01" db="EMBL/GenBank/DDBJ databases">
        <title>Whole genome shotgun sequence of Rugosimonospora africana NBRC 104875.</title>
        <authorList>
            <person name="Komaki H."/>
            <person name="Tamura T."/>
        </authorList>
    </citation>
    <scope>NUCLEOTIDE SEQUENCE</scope>
    <source>
        <strain evidence="6">NBRC 104875</strain>
    </source>
</reference>
<evidence type="ECO:0000256" key="2">
    <source>
        <dbReference type="ARBA" id="ARBA00022448"/>
    </source>
</evidence>
<keyword evidence="3" id="KW-0547">Nucleotide-binding</keyword>
<keyword evidence="7" id="KW-1185">Reference proteome</keyword>
<evidence type="ECO:0000256" key="4">
    <source>
        <dbReference type="ARBA" id="ARBA00022840"/>
    </source>
</evidence>
<evidence type="ECO:0000313" key="7">
    <source>
        <dbReference type="Proteomes" id="UP000642748"/>
    </source>
</evidence>
<gene>
    <name evidence="6" type="ORF">Raf01_48940</name>
</gene>
<evidence type="ECO:0000313" key="6">
    <source>
        <dbReference type="EMBL" id="GIH16722.1"/>
    </source>
</evidence>
<dbReference type="PANTHER" id="PTHR43776:SF7">
    <property type="entry name" value="D,D-DIPEPTIDE TRANSPORT ATP-BINDING PROTEIN DDPF-RELATED"/>
    <property type="match status" value="1"/>
</dbReference>
<dbReference type="NCBIfam" id="TIGR01727">
    <property type="entry name" value="oligo_HPY"/>
    <property type="match status" value="1"/>
</dbReference>
<dbReference type="InterPro" id="IPR035959">
    <property type="entry name" value="RutC-like_sf"/>
</dbReference>
<dbReference type="InterPro" id="IPR027417">
    <property type="entry name" value="P-loop_NTPase"/>
</dbReference>
<evidence type="ECO:0000259" key="5">
    <source>
        <dbReference type="Pfam" id="PF08352"/>
    </source>
</evidence>
<dbReference type="SUPFAM" id="SSF52540">
    <property type="entry name" value="P-loop containing nucleoside triphosphate hydrolases"/>
    <property type="match status" value="1"/>
</dbReference>
<dbReference type="PANTHER" id="PTHR43776">
    <property type="entry name" value="TRANSPORT ATP-BINDING PROTEIN"/>
    <property type="match status" value="1"/>
</dbReference>
<dbReference type="Proteomes" id="UP000642748">
    <property type="component" value="Unassembled WGS sequence"/>
</dbReference>